<gene>
    <name evidence="1" type="ORF">METZ01_LOCUS240237</name>
</gene>
<protein>
    <recommendedName>
        <fullName evidence="2">Tetratricopeptide repeat-like domain-containing protein</fullName>
    </recommendedName>
</protein>
<name>A0A382HL60_9ZZZZ</name>
<dbReference type="EMBL" id="UINC01061618">
    <property type="protein sequence ID" value="SVB87383.1"/>
    <property type="molecule type" value="Genomic_DNA"/>
</dbReference>
<feature type="non-terminal residue" evidence="1">
    <location>
        <position position="1"/>
    </location>
</feature>
<sequence length="84" mass="9400">LDGYHNLMGMASLMSGNPKKGVEHFEKVIDPSNIYFTYFNGLAHKASGNPKKAKELFQEVATHNFNGLNYTVVRNKAIKEIEKG</sequence>
<dbReference type="AlphaFoldDB" id="A0A382HL60"/>
<dbReference type="Gene3D" id="1.25.40.10">
    <property type="entry name" value="Tetratricopeptide repeat domain"/>
    <property type="match status" value="1"/>
</dbReference>
<organism evidence="1">
    <name type="scientific">marine metagenome</name>
    <dbReference type="NCBI Taxonomy" id="408172"/>
    <lineage>
        <taxon>unclassified sequences</taxon>
        <taxon>metagenomes</taxon>
        <taxon>ecological metagenomes</taxon>
    </lineage>
</organism>
<evidence type="ECO:0000313" key="1">
    <source>
        <dbReference type="EMBL" id="SVB87383.1"/>
    </source>
</evidence>
<proteinExistence type="predicted"/>
<reference evidence="1" key="1">
    <citation type="submission" date="2018-05" db="EMBL/GenBank/DDBJ databases">
        <authorList>
            <person name="Lanie J.A."/>
            <person name="Ng W.-L."/>
            <person name="Kazmierczak K.M."/>
            <person name="Andrzejewski T.M."/>
            <person name="Davidsen T.M."/>
            <person name="Wayne K.J."/>
            <person name="Tettelin H."/>
            <person name="Glass J.I."/>
            <person name="Rusch D."/>
            <person name="Podicherti R."/>
            <person name="Tsui H.-C.T."/>
            <person name="Winkler M.E."/>
        </authorList>
    </citation>
    <scope>NUCLEOTIDE SEQUENCE</scope>
</reference>
<dbReference type="SUPFAM" id="SSF48452">
    <property type="entry name" value="TPR-like"/>
    <property type="match status" value="1"/>
</dbReference>
<dbReference type="InterPro" id="IPR011990">
    <property type="entry name" value="TPR-like_helical_dom_sf"/>
</dbReference>
<evidence type="ECO:0008006" key="2">
    <source>
        <dbReference type="Google" id="ProtNLM"/>
    </source>
</evidence>
<accession>A0A382HL60</accession>